<reference evidence="2" key="1">
    <citation type="submission" date="2020-01" db="EMBL/GenBank/DDBJ databases">
        <authorList>
            <consortium name="DOE Joint Genome Institute"/>
            <person name="Haridas S."/>
            <person name="Albert R."/>
            <person name="Binder M."/>
            <person name="Bloem J."/>
            <person name="Labutti K."/>
            <person name="Salamov A."/>
            <person name="Andreopoulos B."/>
            <person name="Baker S.E."/>
            <person name="Barry K."/>
            <person name="Bills G."/>
            <person name="Bluhm B.H."/>
            <person name="Cannon C."/>
            <person name="Castanera R."/>
            <person name="Culley D.E."/>
            <person name="Daum C."/>
            <person name="Ezra D."/>
            <person name="Gonzalez J.B."/>
            <person name="Henrissat B."/>
            <person name="Kuo A."/>
            <person name="Liang C."/>
            <person name="Lipzen A."/>
            <person name="Lutzoni F."/>
            <person name="Magnuson J."/>
            <person name="Mondo S."/>
            <person name="Nolan M."/>
            <person name="Ohm R."/>
            <person name="Pangilinan J."/>
            <person name="Park H.-J."/>
            <person name="Ramirez L."/>
            <person name="Alfaro M."/>
            <person name="Sun H."/>
            <person name="Tritt A."/>
            <person name="Yoshinaga Y."/>
            <person name="Zwiers L.-H."/>
            <person name="Turgeon B.G."/>
            <person name="Goodwin S.B."/>
            <person name="Spatafora J.W."/>
            <person name="Crous P.W."/>
            <person name="Grigoriev I.V."/>
        </authorList>
    </citation>
    <scope>NUCLEOTIDE SEQUENCE</scope>
    <source>
        <strain evidence="2">P77</strain>
    </source>
</reference>
<dbReference type="Proteomes" id="UP000800040">
    <property type="component" value="Unassembled WGS sequence"/>
</dbReference>
<proteinExistence type="predicted"/>
<protein>
    <submittedName>
        <fullName evidence="2">Uncharacterized protein</fullName>
    </submittedName>
</protein>
<dbReference type="EMBL" id="ML975297">
    <property type="protein sequence ID" value="KAF1834737.1"/>
    <property type="molecule type" value="Genomic_DNA"/>
</dbReference>
<feature type="compositionally biased region" description="Basic and acidic residues" evidence="1">
    <location>
        <begin position="9"/>
        <end position="21"/>
    </location>
</feature>
<sequence>MRCVRMQSPRHDVGTADKATDGLRVPPEQRQSSVNVEYACSVQFMFGFPISVYVIFDGRALRWILYCVHSTDFRINVKGYVQYAASYG</sequence>
<keyword evidence="3" id="KW-1185">Reference proteome</keyword>
<evidence type="ECO:0000313" key="3">
    <source>
        <dbReference type="Proteomes" id="UP000800040"/>
    </source>
</evidence>
<accession>A0A6A5KGD5</accession>
<gene>
    <name evidence="2" type="ORF">BDW02DRAFT_320955</name>
</gene>
<feature type="region of interest" description="Disordered" evidence="1">
    <location>
        <begin position="1"/>
        <end position="26"/>
    </location>
</feature>
<evidence type="ECO:0000313" key="2">
    <source>
        <dbReference type="EMBL" id="KAF1834737.1"/>
    </source>
</evidence>
<dbReference type="AlphaFoldDB" id="A0A6A5KGD5"/>
<organism evidence="2 3">
    <name type="scientific">Decorospora gaudefroyi</name>
    <dbReference type="NCBI Taxonomy" id="184978"/>
    <lineage>
        <taxon>Eukaryota</taxon>
        <taxon>Fungi</taxon>
        <taxon>Dikarya</taxon>
        <taxon>Ascomycota</taxon>
        <taxon>Pezizomycotina</taxon>
        <taxon>Dothideomycetes</taxon>
        <taxon>Pleosporomycetidae</taxon>
        <taxon>Pleosporales</taxon>
        <taxon>Pleosporineae</taxon>
        <taxon>Pleosporaceae</taxon>
        <taxon>Decorospora</taxon>
    </lineage>
</organism>
<name>A0A6A5KGD5_9PLEO</name>
<evidence type="ECO:0000256" key="1">
    <source>
        <dbReference type="SAM" id="MobiDB-lite"/>
    </source>
</evidence>